<dbReference type="PANTHER" id="PTHR43507">
    <property type="entry name" value="NADH-UBIQUINONE OXIDOREDUCTASE CHAIN 4"/>
    <property type="match status" value="1"/>
</dbReference>
<evidence type="ECO:0000259" key="17">
    <source>
        <dbReference type="Pfam" id="PF00361"/>
    </source>
</evidence>
<dbReference type="GO" id="GO:0031966">
    <property type="term" value="C:mitochondrial membrane"/>
    <property type="evidence" value="ECO:0007669"/>
    <property type="project" value="UniProtKB-SubCell"/>
</dbReference>
<evidence type="ECO:0000256" key="8">
    <source>
        <dbReference type="ARBA" id="ARBA00022967"/>
    </source>
</evidence>
<feature type="transmembrane region" description="Helical" evidence="16">
    <location>
        <begin position="218"/>
        <end position="237"/>
    </location>
</feature>
<evidence type="ECO:0000256" key="13">
    <source>
        <dbReference type="ARBA" id="ARBA00023128"/>
    </source>
</evidence>
<evidence type="ECO:0000256" key="15">
    <source>
        <dbReference type="ARBA" id="ARBA00049551"/>
    </source>
</evidence>
<keyword evidence="6 16" id="KW-0679">Respiratory chain</keyword>
<evidence type="ECO:0000259" key="18">
    <source>
        <dbReference type="Pfam" id="PF01059"/>
    </source>
</evidence>
<evidence type="ECO:0000256" key="6">
    <source>
        <dbReference type="ARBA" id="ARBA00022660"/>
    </source>
</evidence>
<comment type="similarity">
    <text evidence="2 16">Belongs to the complex I subunit 4 family.</text>
</comment>
<dbReference type="GeneID" id="12354692"/>
<dbReference type="GO" id="GO:0042773">
    <property type="term" value="P:ATP synthesis coupled electron transport"/>
    <property type="evidence" value="ECO:0007669"/>
    <property type="project" value="InterPro"/>
</dbReference>
<dbReference type="EC" id="7.1.1.2" evidence="3 16"/>
<keyword evidence="13 16" id="KW-0496">Mitochondrion</keyword>
<evidence type="ECO:0000256" key="14">
    <source>
        <dbReference type="ARBA" id="ARBA00023136"/>
    </source>
</evidence>
<comment type="catalytic activity">
    <reaction evidence="15 16">
        <text>a ubiquinone + NADH + 5 H(+)(in) = a ubiquinol + NAD(+) + 4 H(+)(out)</text>
        <dbReference type="Rhea" id="RHEA:29091"/>
        <dbReference type="Rhea" id="RHEA-COMP:9565"/>
        <dbReference type="Rhea" id="RHEA-COMP:9566"/>
        <dbReference type="ChEBI" id="CHEBI:15378"/>
        <dbReference type="ChEBI" id="CHEBI:16389"/>
        <dbReference type="ChEBI" id="CHEBI:17976"/>
        <dbReference type="ChEBI" id="CHEBI:57540"/>
        <dbReference type="ChEBI" id="CHEBI:57945"/>
        <dbReference type="EC" id="7.1.1.2"/>
    </reaction>
</comment>
<evidence type="ECO:0000256" key="7">
    <source>
        <dbReference type="ARBA" id="ARBA00022692"/>
    </source>
</evidence>
<feature type="transmembrane region" description="Helical" evidence="16">
    <location>
        <begin position="386"/>
        <end position="407"/>
    </location>
</feature>
<dbReference type="GO" id="GO:0015990">
    <property type="term" value="P:electron transport coupled proton transport"/>
    <property type="evidence" value="ECO:0007669"/>
    <property type="project" value="TreeGrafter"/>
</dbReference>
<keyword evidence="7 16" id="KW-0812">Transmembrane</keyword>
<gene>
    <name evidence="19" type="primary">ND4</name>
</gene>
<dbReference type="RefSeq" id="YP_006234111.1">
    <property type="nucleotide sequence ID" value="NC_017749.1"/>
</dbReference>
<evidence type="ECO:0000256" key="5">
    <source>
        <dbReference type="ARBA" id="ARBA00022448"/>
    </source>
</evidence>
<dbReference type="InterPro" id="IPR001750">
    <property type="entry name" value="ND/Mrp_TM"/>
</dbReference>
<dbReference type="InterPro" id="IPR000260">
    <property type="entry name" value="NADH4_N"/>
</dbReference>
<dbReference type="GO" id="GO:0048039">
    <property type="term" value="F:ubiquinone binding"/>
    <property type="evidence" value="ECO:0007669"/>
    <property type="project" value="TreeGrafter"/>
</dbReference>
<dbReference type="EMBL" id="AB675082">
    <property type="protein sequence ID" value="BAM11170.1"/>
    <property type="molecule type" value="Genomic_DNA"/>
</dbReference>
<dbReference type="CTD" id="4538"/>
<keyword evidence="5 16" id="KW-0813">Transport</keyword>
<accession>I0J0P7</accession>
<dbReference type="Pfam" id="PF01059">
    <property type="entry name" value="Oxidored_q5_N"/>
    <property type="match status" value="1"/>
</dbReference>
<evidence type="ECO:0000256" key="16">
    <source>
        <dbReference type="RuleBase" id="RU003297"/>
    </source>
</evidence>
<keyword evidence="8" id="KW-1278">Translocase</keyword>
<name>I0J0P7_SEPJA</name>
<comment type="function">
    <text evidence="16">Core subunit of the mitochondrial membrane respiratory chain NADH dehydrogenase (Complex I) which catalyzes electron transfer from NADH through the respiratory chain, using ubiquinone as an electron acceptor. Essential for the catalytic activity and assembly of complex I.</text>
</comment>
<feature type="transmembrane region" description="Helical" evidence="16">
    <location>
        <begin position="249"/>
        <end position="271"/>
    </location>
</feature>
<evidence type="ECO:0000256" key="10">
    <source>
        <dbReference type="ARBA" id="ARBA00022989"/>
    </source>
</evidence>
<feature type="transmembrane region" description="Helical" evidence="16">
    <location>
        <begin position="138"/>
        <end position="160"/>
    </location>
</feature>
<evidence type="ECO:0000256" key="4">
    <source>
        <dbReference type="ARBA" id="ARBA00021006"/>
    </source>
</evidence>
<feature type="transmembrane region" description="Helical" evidence="16">
    <location>
        <begin position="306"/>
        <end position="327"/>
    </location>
</feature>
<feature type="domain" description="NADH:quinone oxidoreductase/Mrp antiporter transmembrane" evidence="17">
    <location>
        <begin position="105"/>
        <end position="394"/>
    </location>
</feature>
<organism evidence="19">
    <name type="scientific">Sepiella japonica</name>
    <name type="common">Japanese spineless cuttlefish</name>
    <dbReference type="NCBI Taxonomy" id="279094"/>
    <lineage>
        <taxon>Eukaryota</taxon>
        <taxon>Metazoa</taxon>
        <taxon>Spiralia</taxon>
        <taxon>Lophotrochozoa</taxon>
        <taxon>Mollusca</taxon>
        <taxon>Cephalopoda</taxon>
        <taxon>Coleoidea</taxon>
        <taxon>Decapodiformes</taxon>
        <taxon>Sepiida</taxon>
        <taxon>Sepiina</taxon>
        <taxon>Sepiidae</taxon>
        <taxon>Sepiella</taxon>
    </lineage>
</organism>
<dbReference type="GO" id="GO:0008137">
    <property type="term" value="F:NADH dehydrogenase (ubiquinone) activity"/>
    <property type="evidence" value="ECO:0007669"/>
    <property type="project" value="UniProtKB-UniRule"/>
</dbReference>
<evidence type="ECO:0000256" key="9">
    <source>
        <dbReference type="ARBA" id="ARBA00022982"/>
    </source>
</evidence>
<protein>
    <recommendedName>
        <fullName evidence="4 16">NADH-ubiquinone oxidoreductase chain 4</fullName>
        <ecNumber evidence="3 16">7.1.1.2</ecNumber>
    </recommendedName>
</protein>
<dbReference type="AlphaFoldDB" id="I0J0P7"/>
<evidence type="ECO:0000256" key="12">
    <source>
        <dbReference type="ARBA" id="ARBA00023075"/>
    </source>
</evidence>
<evidence type="ECO:0000256" key="2">
    <source>
        <dbReference type="ARBA" id="ARBA00009025"/>
    </source>
</evidence>
<sequence length="468" mass="53867">MGLLFSLVGLLLLKSVMVWEIRYWLLMLLSFMSLKFFSLENWGYLSTSFLFCDKMSGILIILTLWVSALMYMASNYSVKIMMNNIKNFSLVILMLCMVIIMFFMSVNVMMFYIFFELSLLPTLMLIIGWGYQPERLQAGLYMMLYTVTLSLPLLISLLMLSNMYNCYNMLLIGYLNCLSMLYNVSFFWVLGLLMAFLVKLPMFSMHLWLPKAHVEAPIAGSMILAGVLLKLGGYGIMRMLMVYFLNEVVFSKVFIIICLWGGLVTSIICAGQSDVKSLIAYSSIGHMGLMLSGVMGKFMWGWEGAMLMMISHGFCSSGLFCLANMLYEKIKSRSLFLFSGMINVNSVMCMWWFLFCIANMGAPPFINLISEVMLFCSMYIYSKYMIVIVVLMVFMGGLYNLILFTNTQHGKIMSFMNVSFSNNCLEYLLLFLHFYPMLVFILNTGYLSNVYMYYKVSLNKNDKLWSYS</sequence>
<keyword evidence="14 16" id="KW-0472">Membrane</keyword>
<feature type="transmembrane region" description="Helical" evidence="16">
    <location>
        <begin position="427"/>
        <end position="454"/>
    </location>
</feature>
<feature type="transmembrane region" description="Helical" evidence="16">
    <location>
        <begin position="85"/>
        <end position="104"/>
    </location>
</feature>
<reference evidence="19" key="1">
    <citation type="submission" date="2011-10" db="EMBL/GenBank/DDBJ databases">
        <title>Phylogenetic relationships based on mitochondrial DNA sequences among the commercially important Decabrachia species in Japan.</title>
        <authorList>
            <person name="Takemoto K."/>
            <person name="Yamashita M."/>
        </authorList>
    </citation>
    <scope>NUCLEOTIDE SEQUENCE</scope>
</reference>
<keyword evidence="12 16" id="KW-0830">Ubiquinone</keyword>
<keyword evidence="9 16" id="KW-0249">Electron transport</keyword>
<dbReference type="PANTHER" id="PTHR43507:SF20">
    <property type="entry name" value="NADH-UBIQUINONE OXIDOREDUCTASE CHAIN 4"/>
    <property type="match status" value="1"/>
</dbReference>
<feature type="transmembrane region" description="Helical" evidence="16">
    <location>
        <begin position="180"/>
        <end position="198"/>
    </location>
</feature>
<feature type="transmembrane region" description="Helical" evidence="16">
    <location>
        <begin position="42"/>
        <end position="73"/>
    </location>
</feature>
<evidence type="ECO:0000256" key="11">
    <source>
        <dbReference type="ARBA" id="ARBA00023027"/>
    </source>
</evidence>
<evidence type="ECO:0000313" key="19">
    <source>
        <dbReference type="EMBL" id="BAM11170.1"/>
    </source>
</evidence>
<keyword evidence="11 16" id="KW-0520">NAD</keyword>
<evidence type="ECO:0000256" key="3">
    <source>
        <dbReference type="ARBA" id="ARBA00012944"/>
    </source>
</evidence>
<geneLocation type="mitochondrion" evidence="19"/>
<feature type="domain" description="NADH:ubiquinone oxidoreductase chain 4 N-terminal" evidence="18">
    <location>
        <begin position="4"/>
        <end position="101"/>
    </location>
</feature>
<dbReference type="PRINTS" id="PR01437">
    <property type="entry name" value="NUOXDRDTASE4"/>
</dbReference>
<dbReference type="GO" id="GO:0003954">
    <property type="term" value="F:NADH dehydrogenase activity"/>
    <property type="evidence" value="ECO:0007669"/>
    <property type="project" value="TreeGrafter"/>
</dbReference>
<dbReference type="Pfam" id="PF00361">
    <property type="entry name" value="Proton_antipo_M"/>
    <property type="match status" value="1"/>
</dbReference>
<comment type="subcellular location">
    <subcellularLocation>
        <location evidence="1 16">Mitochondrion membrane</location>
        <topology evidence="1 16">Multi-pass membrane protein</topology>
    </subcellularLocation>
</comment>
<proteinExistence type="inferred from homology"/>
<dbReference type="InterPro" id="IPR003918">
    <property type="entry name" value="NADH_UbQ_OxRdtase"/>
</dbReference>
<evidence type="ECO:0000256" key="1">
    <source>
        <dbReference type="ARBA" id="ARBA00004225"/>
    </source>
</evidence>
<keyword evidence="10 16" id="KW-1133">Transmembrane helix</keyword>